<accession>A0A7D9H643</accession>
<gene>
    <name evidence="1" type="ORF">JTBM06_V1_150012</name>
</gene>
<reference evidence="1" key="1">
    <citation type="submission" date="2019-07" db="EMBL/GenBank/DDBJ databases">
        <authorList>
            <person name="Weber M."/>
            <person name="Kostadinov I."/>
            <person name="Kostadinov D I."/>
        </authorList>
    </citation>
    <scope>NUCLEOTIDE SEQUENCE</scope>
    <source>
        <strain evidence="1">Gfbio:sag-sample-m06:053724c1-46a9-4a36-b237-ea2bf867836b</strain>
    </source>
</reference>
<dbReference type="AlphaFoldDB" id="A0A7D9H643"/>
<organism evidence="1">
    <name type="scientific">uncultured Woeseiaceae bacterium</name>
    <dbReference type="NCBI Taxonomy" id="1983305"/>
    <lineage>
        <taxon>Bacteria</taxon>
        <taxon>Pseudomonadati</taxon>
        <taxon>Pseudomonadota</taxon>
        <taxon>Gammaproteobacteria</taxon>
        <taxon>Woeseiales</taxon>
        <taxon>Woeseiaceae</taxon>
        <taxon>environmental samples</taxon>
    </lineage>
</organism>
<protein>
    <submittedName>
        <fullName evidence="1">Uncharacterized protein</fullName>
    </submittedName>
</protein>
<proteinExistence type="predicted"/>
<dbReference type="EMBL" id="LR633967">
    <property type="protein sequence ID" value="VUX55880.1"/>
    <property type="molecule type" value="Genomic_DNA"/>
</dbReference>
<evidence type="ECO:0000313" key="1">
    <source>
        <dbReference type="EMBL" id="VUX55880.1"/>
    </source>
</evidence>
<name>A0A7D9H643_9GAMM</name>
<sequence>MGAIRKPRFSDGDVVKAMDGFFNNLLVPAERIDTCVATIV</sequence>